<evidence type="ECO:0000313" key="4">
    <source>
        <dbReference type="Proteomes" id="UP000062317"/>
    </source>
</evidence>
<dbReference type="CDD" id="cd02236">
    <property type="entry name" value="cupin_CV2614-like"/>
    <property type="match status" value="1"/>
</dbReference>
<proteinExistence type="predicted"/>
<feature type="chain" id="PRO_5007125086" description="Cupin type-2 domain-containing protein" evidence="1">
    <location>
        <begin position="40"/>
        <end position="158"/>
    </location>
</feature>
<evidence type="ECO:0000313" key="3">
    <source>
        <dbReference type="EMBL" id="KVV47384.1"/>
    </source>
</evidence>
<dbReference type="RefSeq" id="WP_060106481.1">
    <property type="nucleotide sequence ID" value="NZ_LPEQ01000073.1"/>
</dbReference>
<evidence type="ECO:0000259" key="2">
    <source>
        <dbReference type="Pfam" id="PF07883"/>
    </source>
</evidence>
<dbReference type="InterPro" id="IPR014710">
    <property type="entry name" value="RmlC-like_jellyroll"/>
</dbReference>
<dbReference type="InterPro" id="IPR013096">
    <property type="entry name" value="Cupin_2"/>
</dbReference>
<dbReference type="Gene3D" id="2.60.120.10">
    <property type="entry name" value="Jelly Rolls"/>
    <property type="match status" value="1"/>
</dbReference>
<feature type="signal peptide" evidence="1">
    <location>
        <begin position="1"/>
        <end position="39"/>
    </location>
</feature>
<evidence type="ECO:0000256" key="1">
    <source>
        <dbReference type="SAM" id="SignalP"/>
    </source>
</evidence>
<feature type="domain" description="Cupin type-2" evidence="2">
    <location>
        <begin position="75"/>
        <end position="143"/>
    </location>
</feature>
<reference evidence="3 4" key="1">
    <citation type="submission" date="2015-11" db="EMBL/GenBank/DDBJ databases">
        <title>Expanding the genomic diversity of Burkholderia species for the development of highly accurate diagnostics.</title>
        <authorList>
            <person name="Sahl J."/>
            <person name="Keim P."/>
            <person name="Wagner D."/>
        </authorList>
    </citation>
    <scope>NUCLEOTIDE SEQUENCE [LARGE SCALE GENOMIC DNA]</scope>
    <source>
        <strain evidence="3 4">MSMB1301WGS</strain>
    </source>
</reference>
<dbReference type="AlphaFoldDB" id="A0A105VGL0"/>
<keyword evidence="1" id="KW-0732">Signal</keyword>
<dbReference type="InterPro" id="IPR011051">
    <property type="entry name" value="RmlC_Cupin_sf"/>
</dbReference>
<sequence>MLKELERYATLKRMNHTKWPIYFLAAAISAQLIASGAQASEEGVTVVPLAHTSQSWDGAYYTRYPEGTPLIDVQHVRIPAHTTLPWHSHGVVNAVYLLRGKLTVEKKNGESRTTFTEGQVIADTVGTIHHGYTTDEPAEMVVFFAGAKGQPLRTLEPN</sequence>
<accession>A0A105VGL0</accession>
<name>A0A105VGL0_9BURK</name>
<organism evidence="3 4">
    <name type="scientific">Burkholderia territorii</name>
    <dbReference type="NCBI Taxonomy" id="1503055"/>
    <lineage>
        <taxon>Bacteria</taxon>
        <taxon>Pseudomonadati</taxon>
        <taxon>Pseudomonadota</taxon>
        <taxon>Betaproteobacteria</taxon>
        <taxon>Burkholderiales</taxon>
        <taxon>Burkholderiaceae</taxon>
        <taxon>Burkholderia</taxon>
        <taxon>Burkholderia cepacia complex</taxon>
    </lineage>
</organism>
<dbReference type="Proteomes" id="UP000062317">
    <property type="component" value="Unassembled WGS sequence"/>
</dbReference>
<keyword evidence="4" id="KW-1185">Reference proteome</keyword>
<dbReference type="Pfam" id="PF07883">
    <property type="entry name" value="Cupin_2"/>
    <property type="match status" value="1"/>
</dbReference>
<gene>
    <name evidence="3" type="ORF">WT27_05505</name>
</gene>
<comment type="caution">
    <text evidence="3">The sequence shown here is derived from an EMBL/GenBank/DDBJ whole genome shotgun (WGS) entry which is preliminary data.</text>
</comment>
<dbReference type="SUPFAM" id="SSF51182">
    <property type="entry name" value="RmlC-like cupins"/>
    <property type="match status" value="1"/>
</dbReference>
<protein>
    <recommendedName>
        <fullName evidence="2">Cupin type-2 domain-containing protein</fullName>
    </recommendedName>
</protein>
<dbReference type="EMBL" id="LPEQ01000073">
    <property type="protein sequence ID" value="KVV47384.1"/>
    <property type="molecule type" value="Genomic_DNA"/>
</dbReference>